<proteinExistence type="predicted"/>
<protein>
    <recommendedName>
        <fullName evidence="2">Chromo domain-containing protein</fullName>
    </recommendedName>
</protein>
<feature type="domain" description="Chromo" evidence="2">
    <location>
        <begin position="93"/>
        <end position="149"/>
    </location>
</feature>
<dbReference type="Gene3D" id="2.30.30.140">
    <property type="match status" value="1"/>
</dbReference>
<feature type="compositionally biased region" description="Basic and acidic residues" evidence="1">
    <location>
        <begin position="53"/>
        <end position="68"/>
    </location>
</feature>
<dbReference type="InterPro" id="IPR016197">
    <property type="entry name" value="Chromo-like_dom_sf"/>
</dbReference>
<feature type="compositionally biased region" description="Basic and acidic residues" evidence="1">
    <location>
        <begin position="157"/>
        <end position="167"/>
    </location>
</feature>
<dbReference type="SMART" id="SM00298">
    <property type="entry name" value="CHROMO"/>
    <property type="match status" value="1"/>
</dbReference>
<dbReference type="EMBL" id="GEZM01098869">
    <property type="protein sequence ID" value="JAV53699.1"/>
    <property type="molecule type" value="Transcribed_RNA"/>
</dbReference>
<evidence type="ECO:0000259" key="2">
    <source>
        <dbReference type="SMART" id="SM00298"/>
    </source>
</evidence>
<dbReference type="Pfam" id="PF11717">
    <property type="entry name" value="Tudor-knot"/>
    <property type="match status" value="1"/>
</dbReference>
<name>A0A1Y1JWK8_PHOPY</name>
<dbReference type="InterPro" id="IPR025995">
    <property type="entry name" value="Tudor-knot"/>
</dbReference>
<accession>A0A1Y1JWK8</accession>
<dbReference type="SUPFAM" id="SSF54160">
    <property type="entry name" value="Chromo domain-like"/>
    <property type="match status" value="1"/>
</dbReference>
<organism evidence="3">
    <name type="scientific">Photinus pyralis</name>
    <name type="common">Common eastern firefly</name>
    <name type="synonym">Lampyris pyralis</name>
    <dbReference type="NCBI Taxonomy" id="7054"/>
    <lineage>
        <taxon>Eukaryota</taxon>
        <taxon>Metazoa</taxon>
        <taxon>Ecdysozoa</taxon>
        <taxon>Arthropoda</taxon>
        <taxon>Hexapoda</taxon>
        <taxon>Insecta</taxon>
        <taxon>Pterygota</taxon>
        <taxon>Neoptera</taxon>
        <taxon>Endopterygota</taxon>
        <taxon>Coleoptera</taxon>
        <taxon>Polyphaga</taxon>
        <taxon>Elateriformia</taxon>
        <taxon>Elateroidea</taxon>
        <taxon>Lampyridae</taxon>
        <taxon>Lampyrinae</taxon>
        <taxon>Photinus</taxon>
    </lineage>
</organism>
<evidence type="ECO:0000313" key="3">
    <source>
        <dbReference type="EMBL" id="JAV53699.1"/>
    </source>
</evidence>
<dbReference type="AlphaFoldDB" id="A0A1Y1JWK8"/>
<feature type="region of interest" description="Disordered" evidence="1">
    <location>
        <begin position="144"/>
        <end position="230"/>
    </location>
</feature>
<dbReference type="GO" id="GO:0005694">
    <property type="term" value="C:chromosome"/>
    <property type="evidence" value="ECO:0007669"/>
    <property type="project" value="UniProtKB-ARBA"/>
</dbReference>
<dbReference type="InterPro" id="IPR000953">
    <property type="entry name" value="Chromo/chromo_shadow_dom"/>
</dbReference>
<evidence type="ECO:0000256" key="1">
    <source>
        <dbReference type="SAM" id="MobiDB-lite"/>
    </source>
</evidence>
<feature type="compositionally biased region" description="Acidic residues" evidence="1">
    <location>
        <begin position="69"/>
        <end position="78"/>
    </location>
</feature>
<feature type="region of interest" description="Disordered" evidence="1">
    <location>
        <begin position="48"/>
        <end position="82"/>
    </location>
</feature>
<sequence>MFGNITETLFYTLGVNASNRVNRTLADLNLRNKTKTIMADDADKPSFISPEIMGKKSESETKSVNSHDEDNESVEEQPLDIGEHYLVRRSDESWYPAEVIQTRFSDAEQQYEYYVHYEGCNRRLDEWVRNHLLVSLIPKSLPLGATRANHVGPLSADRGRKGPEDRPGQGVERSTGHLRPPQRHERPQNHSQSETATRRDQPHPKDVRRDGPDDRRSRKGARTDHQSQIH</sequence>
<feature type="compositionally biased region" description="Basic and acidic residues" evidence="1">
    <location>
        <begin position="196"/>
        <end position="230"/>
    </location>
</feature>
<reference evidence="3" key="1">
    <citation type="journal article" date="2016" name="Sci. Rep.">
        <title>Molecular characterization of firefly nuptial gifts: a multi-omics approach sheds light on postcopulatory sexual selection.</title>
        <authorList>
            <person name="Al-Wathiqui N."/>
            <person name="Fallon T.R."/>
            <person name="South A."/>
            <person name="Weng J.K."/>
            <person name="Lewis S.M."/>
        </authorList>
    </citation>
    <scope>NUCLEOTIDE SEQUENCE</scope>
</reference>